<dbReference type="RefSeq" id="WP_093337336.1">
    <property type="nucleotide sequence ID" value="NZ_FOUY01000002.1"/>
</dbReference>
<evidence type="ECO:0000256" key="8">
    <source>
        <dbReference type="ARBA" id="ARBA00022989"/>
    </source>
</evidence>
<dbReference type="Gene3D" id="1.10.287.130">
    <property type="match status" value="1"/>
</dbReference>
<evidence type="ECO:0000256" key="2">
    <source>
        <dbReference type="ARBA" id="ARBA00004236"/>
    </source>
</evidence>
<keyword evidence="8 12" id="KW-1133">Transmembrane helix</keyword>
<evidence type="ECO:0000256" key="1">
    <source>
        <dbReference type="ARBA" id="ARBA00000085"/>
    </source>
</evidence>
<dbReference type="PROSITE" id="PS50885">
    <property type="entry name" value="HAMP"/>
    <property type="match status" value="1"/>
</dbReference>
<dbReference type="EMBL" id="FOUY01000002">
    <property type="protein sequence ID" value="SFM76761.1"/>
    <property type="molecule type" value="Genomic_DNA"/>
</dbReference>
<keyword evidence="4" id="KW-0597">Phosphoprotein</keyword>
<dbReference type="GO" id="GO:0000155">
    <property type="term" value="F:phosphorelay sensor kinase activity"/>
    <property type="evidence" value="ECO:0007669"/>
    <property type="project" value="InterPro"/>
</dbReference>
<dbReference type="Gene3D" id="6.10.340.10">
    <property type="match status" value="1"/>
</dbReference>
<dbReference type="InterPro" id="IPR036890">
    <property type="entry name" value="HATPase_C_sf"/>
</dbReference>
<evidence type="ECO:0000256" key="9">
    <source>
        <dbReference type="ARBA" id="ARBA00023012"/>
    </source>
</evidence>
<dbReference type="InterPro" id="IPR050428">
    <property type="entry name" value="TCS_sensor_his_kinase"/>
</dbReference>
<keyword evidence="9" id="KW-0902">Two-component regulatory system</keyword>
<dbReference type="InterPro" id="IPR036097">
    <property type="entry name" value="HisK_dim/P_sf"/>
</dbReference>
<accession>A0A1I4TJE0</accession>
<dbReference type="STRING" id="260086.SAMN05216207_1002319"/>
<feature type="domain" description="Histidine kinase" evidence="13">
    <location>
        <begin position="257"/>
        <end position="470"/>
    </location>
</feature>
<organism evidence="15 16">
    <name type="scientific">Pseudonocardia ammonioxydans</name>
    <dbReference type="NCBI Taxonomy" id="260086"/>
    <lineage>
        <taxon>Bacteria</taxon>
        <taxon>Bacillati</taxon>
        <taxon>Actinomycetota</taxon>
        <taxon>Actinomycetes</taxon>
        <taxon>Pseudonocardiales</taxon>
        <taxon>Pseudonocardiaceae</taxon>
        <taxon>Pseudonocardia</taxon>
    </lineage>
</organism>
<evidence type="ECO:0000256" key="11">
    <source>
        <dbReference type="SAM" id="MobiDB-lite"/>
    </source>
</evidence>
<evidence type="ECO:0000313" key="15">
    <source>
        <dbReference type="EMBL" id="SFM76761.1"/>
    </source>
</evidence>
<dbReference type="Proteomes" id="UP000199614">
    <property type="component" value="Unassembled WGS sequence"/>
</dbReference>
<evidence type="ECO:0000256" key="12">
    <source>
        <dbReference type="SAM" id="Phobius"/>
    </source>
</evidence>
<proteinExistence type="predicted"/>
<dbReference type="PROSITE" id="PS50109">
    <property type="entry name" value="HIS_KIN"/>
    <property type="match status" value="1"/>
</dbReference>
<name>A0A1I4TJE0_PSUAM</name>
<keyword evidence="6 12" id="KW-0812">Transmembrane</keyword>
<dbReference type="Gene3D" id="3.30.565.10">
    <property type="entry name" value="Histidine kinase-like ATPase, C-terminal domain"/>
    <property type="match status" value="1"/>
</dbReference>
<evidence type="ECO:0000256" key="7">
    <source>
        <dbReference type="ARBA" id="ARBA00022777"/>
    </source>
</evidence>
<dbReference type="PANTHER" id="PTHR45436">
    <property type="entry name" value="SENSOR HISTIDINE KINASE YKOH"/>
    <property type="match status" value="1"/>
</dbReference>
<keyword evidence="10 12" id="KW-0472">Membrane</keyword>
<dbReference type="InterPro" id="IPR005467">
    <property type="entry name" value="His_kinase_dom"/>
</dbReference>
<evidence type="ECO:0000259" key="13">
    <source>
        <dbReference type="PROSITE" id="PS50109"/>
    </source>
</evidence>
<dbReference type="InterPro" id="IPR003660">
    <property type="entry name" value="HAMP_dom"/>
</dbReference>
<dbReference type="SMART" id="SM00387">
    <property type="entry name" value="HATPase_c"/>
    <property type="match status" value="1"/>
</dbReference>
<gene>
    <name evidence="15" type="ORF">SAMN05216207_1002319</name>
</gene>
<dbReference type="InterPro" id="IPR004358">
    <property type="entry name" value="Sig_transdc_His_kin-like_C"/>
</dbReference>
<dbReference type="SMART" id="SM00304">
    <property type="entry name" value="HAMP"/>
    <property type="match status" value="1"/>
</dbReference>
<reference evidence="15 16" key="1">
    <citation type="submission" date="2016-10" db="EMBL/GenBank/DDBJ databases">
        <authorList>
            <person name="de Groot N.N."/>
        </authorList>
    </citation>
    <scope>NUCLEOTIDE SEQUENCE [LARGE SCALE GENOMIC DNA]</scope>
    <source>
        <strain evidence="15 16">CGMCC 4.1877</strain>
    </source>
</reference>
<comment type="catalytic activity">
    <reaction evidence="1">
        <text>ATP + protein L-histidine = ADP + protein N-phospho-L-histidine.</text>
        <dbReference type="EC" id="2.7.13.3"/>
    </reaction>
</comment>
<dbReference type="AlphaFoldDB" id="A0A1I4TJE0"/>
<dbReference type="PRINTS" id="PR00344">
    <property type="entry name" value="BCTRLSENSOR"/>
</dbReference>
<evidence type="ECO:0000256" key="3">
    <source>
        <dbReference type="ARBA" id="ARBA00012438"/>
    </source>
</evidence>
<feature type="compositionally biased region" description="Pro residues" evidence="11">
    <location>
        <begin position="468"/>
        <end position="499"/>
    </location>
</feature>
<dbReference type="PANTHER" id="PTHR45436:SF5">
    <property type="entry name" value="SENSOR HISTIDINE KINASE TRCS"/>
    <property type="match status" value="1"/>
</dbReference>
<protein>
    <recommendedName>
        <fullName evidence="3">histidine kinase</fullName>
        <ecNumber evidence="3">2.7.13.3</ecNumber>
    </recommendedName>
</protein>
<evidence type="ECO:0000256" key="6">
    <source>
        <dbReference type="ARBA" id="ARBA00022692"/>
    </source>
</evidence>
<dbReference type="EC" id="2.7.13.3" evidence="3"/>
<dbReference type="Pfam" id="PF02518">
    <property type="entry name" value="HATPase_c"/>
    <property type="match status" value="1"/>
</dbReference>
<feature type="domain" description="HAMP" evidence="14">
    <location>
        <begin position="192"/>
        <end position="249"/>
    </location>
</feature>
<dbReference type="SUPFAM" id="SSF55874">
    <property type="entry name" value="ATPase domain of HSP90 chaperone/DNA topoisomerase II/histidine kinase"/>
    <property type="match status" value="1"/>
</dbReference>
<evidence type="ECO:0000256" key="10">
    <source>
        <dbReference type="ARBA" id="ARBA00023136"/>
    </source>
</evidence>
<evidence type="ECO:0000313" key="16">
    <source>
        <dbReference type="Proteomes" id="UP000199614"/>
    </source>
</evidence>
<evidence type="ECO:0000259" key="14">
    <source>
        <dbReference type="PROSITE" id="PS50885"/>
    </source>
</evidence>
<dbReference type="GO" id="GO:0005886">
    <property type="term" value="C:plasma membrane"/>
    <property type="evidence" value="ECO:0007669"/>
    <property type="project" value="UniProtKB-SubCell"/>
</dbReference>
<keyword evidence="5" id="KW-0808">Transferase</keyword>
<feature type="region of interest" description="Disordered" evidence="11">
    <location>
        <begin position="459"/>
        <end position="499"/>
    </location>
</feature>
<keyword evidence="16" id="KW-1185">Reference proteome</keyword>
<evidence type="ECO:0000256" key="4">
    <source>
        <dbReference type="ARBA" id="ARBA00022553"/>
    </source>
</evidence>
<dbReference type="OrthoDB" id="9786919at2"/>
<dbReference type="Pfam" id="PF00512">
    <property type="entry name" value="HisKA"/>
    <property type="match status" value="1"/>
</dbReference>
<dbReference type="SMART" id="SM00388">
    <property type="entry name" value="HisKA"/>
    <property type="match status" value="1"/>
</dbReference>
<dbReference type="CDD" id="cd00075">
    <property type="entry name" value="HATPase"/>
    <property type="match status" value="1"/>
</dbReference>
<feature type="transmembrane region" description="Helical" evidence="12">
    <location>
        <begin position="168"/>
        <end position="195"/>
    </location>
</feature>
<comment type="subcellular location">
    <subcellularLocation>
        <location evidence="2">Cell membrane</location>
    </subcellularLocation>
</comment>
<keyword evidence="7 15" id="KW-0418">Kinase</keyword>
<evidence type="ECO:0000256" key="5">
    <source>
        <dbReference type="ARBA" id="ARBA00022679"/>
    </source>
</evidence>
<dbReference type="SUPFAM" id="SSF47384">
    <property type="entry name" value="Homodimeric domain of signal transducing histidine kinase"/>
    <property type="match status" value="1"/>
</dbReference>
<sequence>MRSRLLLVFLVLVGLLAAGLGVPLALTHAQRSQEEVFTDRLTDTISFASGAQRLLIESPDGHSASTAFVAEIARYDEVYDVAVAVFDRTGGLLVASRPPERLPGLEGEPADRLRVALAGRRSETHPLLMPWDDRPIVLAEPVLVDGEVVGATMTVSPTDALRSAELRAWSVIAGVALLALLAGALVALPLTVWILRPVRRLDAAMGRVGTAVVAGGPPGPPMRRTGPPELRLLAGSFDRMTETVRGALDAQRAFVADASHQLRNPLTALRLRLSNLDGHVDPAAAEEHAAALEESERLSRVLDGLLALARAERAADTASGETVTGLDDVVEDRLENWRPLAEHIGVELRRSGPRGLRARIDPAGLETVLDAVLDNALKYTPEGGRVRIATLRVADRVGVSVVDGGPGMTVEERARATDRFWRAPGQSNVEGSGLGLAIASRTAAAAGGRLALDPAPGGGLRVTLWLEPAPPAPAAPSPPSSPPSSPSPSHAPPGAPSGP</sequence>
<dbReference type="InterPro" id="IPR003661">
    <property type="entry name" value="HisK_dim/P_dom"/>
</dbReference>
<dbReference type="CDD" id="cd00082">
    <property type="entry name" value="HisKA"/>
    <property type="match status" value="1"/>
</dbReference>
<dbReference type="InterPro" id="IPR003594">
    <property type="entry name" value="HATPase_dom"/>
</dbReference>